<evidence type="ECO:0000313" key="2">
    <source>
        <dbReference type="Proteomes" id="UP001519460"/>
    </source>
</evidence>
<evidence type="ECO:0000313" key="1">
    <source>
        <dbReference type="EMBL" id="KAK7505796.1"/>
    </source>
</evidence>
<protein>
    <submittedName>
        <fullName evidence="1">Uncharacterized protein</fullName>
    </submittedName>
</protein>
<dbReference type="Proteomes" id="UP001519460">
    <property type="component" value="Unassembled WGS sequence"/>
</dbReference>
<sequence>MLLKHDSDERGAGGQKWAAGTEWADEYDAGTRSVSARCTWASSGKELFLETHLFLFAPVVGWSLKSKFALETVQRERFCFARLEVYASFCSIKAAGVTYK</sequence>
<comment type="caution">
    <text evidence="1">The sequence shown here is derived from an EMBL/GenBank/DDBJ whole genome shotgun (WGS) entry which is preliminary data.</text>
</comment>
<gene>
    <name evidence="1" type="ORF">BaRGS_00003067</name>
</gene>
<organism evidence="1 2">
    <name type="scientific">Batillaria attramentaria</name>
    <dbReference type="NCBI Taxonomy" id="370345"/>
    <lineage>
        <taxon>Eukaryota</taxon>
        <taxon>Metazoa</taxon>
        <taxon>Spiralia</taxon>
        <taxon>Lophotrochozoa</taxon>
        <taxon>Mollusca</taxon>
        <taxon>Gastropoda</taxon>
        <taxon>Caenogastropoda</taxon>
        <taxon>Sorbeoconcha</taxon>
        <taxon>Cerithioidea</taxon>
        <taxon>Batillariidae</taxon>
        <taxon>Batillaria</taxon>
    </lineage>
</organism>
<keyword evidence="2" id="KW-1185">Reference proteome</keyword>
<dbReference type="AlphaFoldDB" id="A0ABD0M245"/>
<proteinExistence type="predicted"/>
<reference evidence="1 2" key="1">
    <citation type="journal article" date="2023" name="Sci. Data">
        <title>Genome assembly of the Korean intertidal mud-creeper Batillaria attramentaria.</title>
        <authorList>
            <person name="Patra A.K."/>
            <person name="Ho P.T."/>
            <person name="Jun S."/>
            <person name="Lee S.J."/>
            <person name="Kim Y."/>
            <person name="Won Y.J."/>
        </authorList>
    </citation>
    <scope>NUCLEOTIDE SEQUENCE [LARGE SCALE GENOMIC DNA]</scope>
    <source>
        <strain evidence="1">Wonlab-2016</strain>
    </source>
</reference>
<name>A0ABD0M245_9CAEN</name>
<accession>A0ABD0M245</accession>
<dbReference type="EMBL" id="JACVVK020000009">
    <property type="protein sequence ID" value="KAK7505796.1"/>
    <property type="molecule type" value="Genomic_DNA"/>
</dbReference>